<accession>A0A264W0H3</accession>
<proteinExistence type="predicted"/>
<sequence>MDYSDTLQKIHGVLSHNAAELEEQIPRLDR</sequence>
<reference evidence="1 2" key="1">
    <citation type="submission" date="2017-07" db="EMBL/GenBank/DDBJ databases">
        <title>Tetzosporium hominis gen.nov. sp.nov.</title>
        <authorList>
            <person name="Tetz G."/>
            <person name="Tetz V."/>
        </authorList>
    </citation>
    <scope>NUCLEOTIDE SEQUENCE [LARGE SCALE GENOMIC DNA]</scope>
    <source>
        <strain evidence="1 2">VT-49</strain>
    </source>
</reference>
<feature type="non-terminal residue" evidence="1">
    <location>
        <position position="30"/>
    </location>
</feature>
<dbReference type="AlphaFoldDB" id="A0A264W0H3"/>
<comment type="caution">
    <text evidence="1">The sequence shown here is derived from an EMBL/GenBank/DDBJ whole genome shotgun (WGS) entry which is preliminary data.</text>
</comment>
<dbReference type="Proteomes" id="UP000217065">
    <property type="component" value="Unassembled WGS sequence"/>
</dbReference>
<gene>
    <name evidence="1" type="ORF">CF394_13470</name>
</gene>
<dbReference type="EMBL" id="NOKQ01000298">
    <property type="protein sequence ID" value="OZS77053.1"/>
    <property type="molecule type" value="Genomic_DNA"/>
</dbReference>
<protein>
    <submittedName>
        <fullName evidence="1">DUF5082 domain-containing protein</fullName>
    </submittedName>
</protein>
<organism evidence="1 2">
    <name type="scientific">Tetzosporium hominis</name>
    <dbReference type="NCBI Taxonomy" id="2020506"/>
    <lineage>
        <taxon>Bacteria</taxon>
        <taxon>Bacillati</taxon>
        <taxon>Bacillota</taxon>
        <taxon>Bacilli</taxon>
        <taxon>Bacillales</taxon>
        <taxon>Caryophanaceae</taxon>
        <taxon>Tetzosporium</taxon>
    </lineage>
</organism>
<evidence type="ECO:0000313" key="2">
    <source>
        <dbReference type="Proteomes" id="UP000217065"/>
    </source>
</evidence>
<evidence type="ECO:0000313" key="1">
    <source>
        <dbReference type="EMBL" id="OZS77053.1"/>
    </source>
</evidence>
<keyword evidence="2" id="KW-1185">Reference proteome</keyword>
<name>A0A264W0H3_9BACL</name>